<keyword evidence="6 7" id="KW-0539">Nucleus</keyword>
<keyword evidence="4 7" id="KW-0805">Transcription regulation</keyword>
<dbReference type="Proteomes" id="UP001557470">
    <property type="component" value="Unassembled WGS sequence"/>
</dbReference>
<sequence>MFRSKRSGLVRRLWRSRLIPDRDGGDGRSKRSEGGRDGSCGSNPEKILKTELGSVTRGSPSLGPVDEVCNTNLTDNTESAPGVNSDHGPWDAMCVPVPHHRGSLPENENDSRTVTCCLFRDRDPRPRSPVLTRGFRNLSHRDGSILMGRGETTGSLAEEELKNVTYALLKRIKEKPLDSLLEAVESKGGMPSDCVLVSQTDLRLAGRVASPPFLLCKLFRWTDLQHSTQLKALCHCLSFGELESCASVCCNPYHYSLLCGPESPPPPYSRLSPSDEHKPLYLSDSTLSTLSYTETGAPQSPDATPRPFTDTGSSLGSSTSCGQRSHWCSVAYWEQRTRVGRLYPTHEPSLSIFYDLPQGTGLCLSQLNARNSHCDDSGGGDCRGSRSSDAGPSGGGGAVGCVQRTRSKIGHGIVLSQEPDGVWVYNRSQHPVFIHSPTLDLPNPVRGLTVRRVMPGYSLKVFDYDKSSWILQQATEPPGSLEGPFDPHSVRISFAKGWGPCYSRQFITSCPCWLEVLLNTHR</sequence>
<comment type="caution">
    <text evidence="11">The sequence shown here is derived from an EMBL/GenBank/DDBJ whole genome shotgun (WGS) entry which is preliminary data.</text>
</comment>
<dbReference type="PROSITE" id="PS51076">
    <property type="entry name" value="MH2"/>
    <property type="match status" value="1"/>
</dbReference>
<name>A0ABD0XIF3_UMBPY</name>
<dbReference type="GO" id="GO:0046872">
    <property type="term" value="F:metal ion binding"/>
    <property type="evidence" value="ECO:0007669"/>
    <property type="project" value="UniProtKB-KW"/>
</dbReference>
<dbReference type="AlphaFoldDB" id="A0ABD0XIF3"/>
<comment type="subcellular location">
    <subcellularLocation>
        <location evidence="7">Cytoplasm</location>
    </subcellularLocation>
    <subcellularLocation>
        <location evidence="7">Nucleus</location>
    </subcellularLocation>
</comment>
<dbReference type="PROSITE" id="PS51075">
    <property type="entry name" value="MH1"/>
    <property type="match status" value="1"/>
</dbReference>
<dbReference type="GO" id="GO:0005634">
    <property type="term" value="C:nucleus"/>
    <property type="evidence" value="ECO:0007669"/>
    <property type="project" value="UniProtKB-SubCell"/>
</dbReference>
<feature type="region of interest" description="Disordered" evidence="8">
    <location>
        <begin position="374"/>
        <end position="397"/>
    </location>
</feature>
<keyword evidence="7" id="KW-0963">Cytoplasm</keyword>
<evidence type="ECO:0000259" key="9">
    <source>
        <dbReference type="PROSITE" id="PS51075"/>
    </source>
</evidence>
<dbReference type="Pfam" id="PF03166">
    <property type="entry name" value="MH2"/>
    <property type="match status" value="1"/>
</dbReference>
<feature type="region of interest" description="Disordered" evidence="8">
    <location>
        <begin position="292"/>
        <end position="323"/>
    </location>
</feature>
<dbReference type="InterPro" id="IPR001132">
    <property type="entry name" value="SMAD_dom_Dwarfin-type"/>
</dbReference>
<keyword evidence="12" id="KW-1185">Reference proteome</keyword>
<dbReference type="EMBL" id="JAGEUA010000002">
    <property type="protein sequence ID" value="KAL1007657.1"/>
    <property type="molecule type" value="Genomic_DNA"/>
</dbReference>
<feature type="domain" description="MH1" evidence="9">
    <location>
        <begin position="140"/>
        <end position="264"/>
    </location>
</feature>
<evidence type="ECO:0000313" key="11">
    <source>
        <dbReference type="EMBL" id="KAL1007657.1"/>
    </source>
</evidence>
<keyword evidence="5 7" id="KW-0804">Transcription</keyword>
<proteinExistence type="inferred from homology"/>
<feature type="domain" description="MH2" evidence="10">
    <location>
        <begin position="327"/>
        <end position="522"/>
    </location>
</feature>
<feature type="compositionally biased region" description="Low complexity" evidence="8">
    <location>
        <begin position="309"/>
        <end position="323"/>
    </location>
</feature>
<dbReference type="InterPro" id="IPR036578">
    <property type="entry name" value="SMAD_MH1_sf"/>
</dbReference>
<evidence type="ECO:0000259" key="10">
    <source>
        <dbReference type="PROSITE" id="PS51076"/>
    </source>
</evidence>
<dbReference type="SUPFAM" id="SSF56366">
    <property type="entry name" value="SMAD MH1 domain"/>
    <property type="match status" value="1"/>
</dbReference>
<feature type="compositionally biased region" description="Polar residues" evidence="8">
    <location>
        <begin position="69"/>
        <end position="79"/>
    </location>
</feature>
<dbReference type="Gene3D" id="3.90.520.10">
    <property type="entry name" value="SMAD MH1 domain"/>
    <property type="match status" value="1"/>
</dbReference>
<dbReference type="PANTHER" id="PTHR13703:SF28">
    <property type="entry name" value="MOTHERS AGAINST DECAPENTAPLEGIC HOMOLOG 6"/>
    <property type="match status" value="1"/>
</dbReference>
<dbReference type="SMART" id="SM00524">
    <property type="entry name" value="DWB"/>
    <property type="match status" value="1"/>
</dbReference>
<evidence type="ECO:0000256" key="7">
    <source>
        <dbReference type="RuleBase" id="RU361195"/>
    </source>
</evidence>
<dbReference type="Gene3D" id="2.60.200.10">
    <property type="match status" value="1"/>
</dbReference>
<dbReference type="SMART" id="SM00523">
    <property type="entry name" value="DWA"/>
    <property type="match status" value="1"/>
</dbReference>
<evidence type="ECO:0000313" key="12">
    <source>
        <dbReference type="Proteomes" id="UP001557470"/>
    </source>
</evidence>
<dbReference type="InterPro" id="IPR008984">
    <property type="entry name" value="SMAD_FHA_dom_sf"/>
</dbReference>
<evidence type="ECO:0000256" key="8">
    <source>
        <dbReference type="SAM" id="MobiDB-lite"/>
    </source>
</evidence>
<keyword evidence="3" id="KW-0862">Zinc</keyword>
<evidence type="ECO:0000256" key="2">
    <source>
        <dbReference type="ARBA" id="ARBA00022723"/>
    </source>
</evidence>
<evidence type="ECO:0000256" key="1">
    <source>
        <dbReference type="ARBA" id="ARBA00005545"/>
    </source>
</evidence>
<dbReference type="InterPro" id="IPR013790">
    <property type="entry name" value="Dwarfin"/>
</dbReference>
<dbReference type="InterPro" id="IPR017855">
    <property type="entry name" value="SMAD-like_dom_sf"/>
</dbReference>
<gene>
    <name evidence="11" type="ORF">UPYG_G00089720</name>
</gene>
<organism evidence="11 12">
    <name type="scientific">Umbra pygmaea</name>
    <name type="common">Eastern mudminnow</name>
    <dbReference type="NCBI Taxonomy" id="75934"/>
    <lineage>
        <taxon>Eukaryota</taxon>
        <taxon>Metazoa</taxon>
        <taxon>Chordata</taxon>
        <taxon>Craniata</taxon>
        <taxon>Vertebrata</taxon>
        <taxon>Euteleostomi</taxon>
        <taxon>Actinopterygii</taxon>
        <taxon>Neopterygii</taxon>
        <taxon>Teleostei</taxon>
        <taxon>Protacanthopterygii</taxon>
        <taxon>Esociformes</taxon>
        <taxon>Umbridae</taxon>
        <taxon>Umbra</taxon>
    </lineage>
</organism>
<keyword evidence="2" id="KW-0479">Metal-binding</keyword>
<evidence type="ECO:0000256" key="5">
    <source>
        <dbReference type="ARBA" id="ARBA00023163"/>
    </source>
</evidence>
<dbReference type="InterPro" id="IPR013019">
    <property type="entry name" value="MAD_homology_MH1"/>
</dbReference>
<comment type="similarity">
    <text evidence="1 7">Belongs to the dwarfin/SMAD family.</text>
</comment>
<evidence type="ECO:0000256" key="3">
    <source>
        <dbReference type="ARBA" id="ARBA00022833"/>
    </source>
</evidence>
<reference evidence="11 12" key="1">
    <citation type="submission" date="2024-06" db="EMBL/GenBank/DDBJ databases">
        <authorList>
            <person name="Pan Q."/>
            <person name="Wen M."/>
            <person name="Jouanno E."/>
            <person name="Zahm M."/>
            <person name="Klopp C."/>
            <person name="Cabau C."/>
            <person name="Louis A."/>
            <person name="Berthelot C."/>
            <person name="Parey E."/>
            <person name="Roest Crollius H."/>
            <person name="Montfort J."/>
            <person name="Robinson-Rechavi M."/>
            <person name="Bouchez O."/>
            <person name="Lampietro C."/>
            <person name="Lopez Roques C."/>
            <person name="Donnadieu C."/>
            <person name="Postlethwait J."/>
            <person name="Bobe J."/>
            <person name="Verreycken H."/>
            <person name="Guiguen Y."/>
        </authorList>
    </citation>
    <scope>NUCLEOTIDE SEQUENCE [LARGE SCALE GENOMIC DNA]</scope>
    <source>
        <strain evidence="11">Up_M1</strain>
        <tissue evidence="11">Testis</tissue>
    </source>
</reference>
<dbReference type="InterPro" id="IPR003619">
    <property type="entry name" value="MAD_homology1_Dwarfin-type"/>
</dbReference>
<dbReference type="GO" id="GO:0005737">
    <property type="term" value="C:cytoplasm"/>
    <property type="evidence" value="ECO:0007669"/>
    <property type="project" value="UniProtKB-SubCell"/>
</dbReference>
<protein>
    <recommendedName>
        <fullName evidence="7">Mothers against decapentaplegic homolog</fullName>
        <shortName evidence="7">MAD homolog</shortName>
        <shortName evidence="7">Mothers against DPP homolog</shortName>
    </recommendedName>
    <alternativeName>
        <fullName evidence="7">SMAD family member</fullName>
    </alternativeName>
</protein>
<dbReference type="Pfam" id="PF03165">
    <property type="entry name" value="MH1"/>
    <property type="match status" value="1"/>
</dbReference>
<feature type="region of interest" description="Disordered" evidence="8">
    <location>
        <begin position="19"/>
        <end position="87"/>
    </location>
</feature>
<feature type="compositionally biased region" description="Basic and acidic residues" evidence="8">
    <location>
        <begin position="19"/>
        <end position="36"/>
    </location>
</feature>
<accession>A0ABD0XIF3</accession>
<dbReference type="SUPFAM" id="SSF49879">
    <property type="entry name" value="SMAD/FHA domain"/>
    <property type="match status" value="1"/>
</dbReference>
<evidence type="ECO:0000256" key="6">
    <source>
        <dbReference type="ARBA" id="ARBA00023242"/>
    </source>
</evidence>
<evidence type="ECO:0000256" key="4">
    <source>
        <dbReference type="ARBA" id="ARBA00023015"/>
    </source>
</evidence>
<dbReference type="PANTHER" id="PTHR13703">
    <property type="entry name" value="SMAD"/>
    <property type="match status" value="1"/>
</dbReference>